<dbReference type="NCBIfam" id="TIGR02282">
    <property type="entry name" value="MltB"/>
    <property type="match status" value="1"/>
</dbReference>
<evidence type="ECO:0000256" key="1">
    <source>
        <dbReference type="PIRSR" id="PIRSR611757-1"/>
    </source>
</evidence>
<dbReference type="PANTHER" id="PTHR30163:SF9">
    <property type="entry name" value="MEMBRANE-BOUND LYTIC MUREIN TRANSGLYCOSYLASE B"/>
    <property type="match status" value="1"/>
</dbReference>
<dbReference type="EMBL" id="DRMS01000134">
    <property type="protein sequence ID" value="HFC91789.1"/>
    <property type="molecule type" value="Genomic_DNA"/>
</dbReference>
<evidence type="ECO:0000259" key="2">
    <source>
        <dbReference type="Pfam" id="PF13406"/>
    </source>
</evidence>
<evidence type="ECO:0000313" key="3">
    <source>
        <dbReference type="EMBL" id="HFC91789.1"/>
    </source>
</evidence>
<name>A0A7V2WUH5_LEUMU</name>
<dbReference type="InterPro" id="IPR023346">
    <property type="entry name" value="Lysozyme-like_dom_sf"/>
</dbReference>
<feature type="domain" description="Transglycosylase SLT" evidence="2">
    <location>
        <begin position="84"/>
        <end position="378"/>
    </location>
</feature>
<dbReference type="PANTHER" id="PTHR30163">
    <property type="entry name" value="MEMBRANE-BOUND LYTIC MUREIN TRANSGLYCOSYLASE B"/>
    <property type="match status" value="1"/>
</dbReference>
<protein>
    <submittedName>
        <fullName evidence="3">Lytic murein transglycosylase B</fullName>
    </submittedName>
</protein>
<dbReference type="Proteomes" id="UP000885750">
    <property type="component" value="Unassembled WGS sequence"/>
</dbReference>
<comment type="caution">
    <text evidence="3">The sequence shown here is derived from an EMBL/GenBank/DDBJ whole genome shotgun (WGS) entry which is preliminary data.</text>
</comment>
<dbReference type="Gene3D" id="1.10.8.350">
    <property type="entry name" value="Bacterial muramidase"/>
    <property type="match status" value="1"/>
</dbReference>
<feature type="non-terminal residue" evidence="3">
    <location>
        <position position="1"/>
    </location>
</feature>
<dbReference type="InterPro" id="IPR043426">
    <property type="entry name" value="MltB-like"/>
</dbReference>
<dbReference type="CDD" id="cd13399">
    <property type="entry name" value="Slt35-like"/>
    <property type="match status" value="1"/>
</dbReference>
<dbReference type="GO" id="GO:0009253">
    <property type="term" value="P:peptidoglycan catabolic process"/>
    <property type="evidence" value="ECO:0007669"/>
    <property type="project" value="TreeGrafter"/>
</dbReference>
<dbReference type="Gene3D" id="1.10.530.10">
    <property type="match status" value="1"/>
</dbReference>
<organism evidence="3">
    <name type="scientific">Leucothrix mucor</name>
    <dbReference type="NCBI Taxonomy" id="45248"/>
    <lineage>
        <taxon>Bacteria</taxon>
        <taxon>Pseudomonadati</taxon>
        <taxon>Pseudomonadota</taxon>
        <taxon>Gammaproteobacteria</taxon>
        <taxon>Thiotrichales</taxon>
        <taxon>Thiotrichaceae</taxon>
        <taxon>Leucothrix</taxon>
    </lineage>
</organism>
<sequence length="438" mass="50175">VKQAPKRVYARKKVYTRKKAYAPKRVYAPRRVVRKAPQRVYVRPKTAMRQYRPQPRRQARMQQPTIYRKASLTGDFAGNPKAYRFIDKMVARHGFDRAYITGIISNAQATSWMRRMAAKDENPIKRKKKKHSAPSWTRYRSHFLTARHINAGVAFYRKNRRALERAERQFGVPKEYIMGILGVETIFGGNVGKNRALDALTTMAFNNNRRGRYFESELESYLLMTRNARLNPLVPKASYAGALGLCQFMPSNIKKYGVDFDGDGGVNLWKPDDAIASVARYFKGHGWRTGEMVAVPAHNSGKRYRALKVGFKYKYSPSRLARKGIVASYQHNMRGSLRFIKLNTRRGDELWVGGNNFYVITRYNHSTHYAMAVHQLAQAIKQRIEPGSRPARAVSPQIAPTKKRPISVEEAMELLSASNDRKDAVSELRELIARKSVS</sequence>
<reference evidence="3" key="1">
    <citation type="journal article" date="2020" name="mSystems">
        <title>Genome- and Community-Level Interaction Insights into Carbon Utilization and Element Cycling Functions of Hydrothermarchaeota in Hydrothermal Sediment.</title>
        <authorList>
            <person name="Zhou Z."/>
            <person name="Liu Y."/>
            <person name="Xu W."/>
            <person name="Pan J."/>
            <person name="Luo Z.H."/>
            <person name="Li M."/>
        </authorList>
    </citation>
    <scope>NUCLEOTIDE SEQUENCE [LARGE SCALE GENOMIC DNA]</scope>
    <source>
        <strain evidence="3">HyVt-493</strain>
    </source>
</reference>
<gene>
    <name evidence="3" type="primary">mltB</name>
    <name evidence="3" type="ORF">ENJ51_03155</name>
</gene>
<feature type="active site" evidence="1">
    <location>
        <position position="184"/>
    </location>
</feature>
<accession>A0A7V2WUH5</accession>
<dbReference type="InterPro" id="IPR031304">
    <property type="entry name" value="SLT_2"/>
</dbReference>
<proteinExistence type="predicted"/>
<dbReference type="InterPro" id="IPR011757">
    <property type="entry name" value="Lytic_transglycosylase_MltB"/>
</dbReference>
<dbReference type="GO" id="GO:0008933">
    <property type="term" value="F:peptidoglycan lytic transglycosylase activity"/>
    <property type="evidence" value="ECO:0007669"/>
    <property type="project" value="TreeGrafter"/>
</dbReference>
<dbReference type="Pfam" id="PF13406">
    <property type="entry name" value="SLT_2"/>
    <property type="match status" value="1"/>
</dbReference>
<dbReference type="SUPFAM" id="SSF53955">
    <property type="entry name" value="Lysozyme-like"/>
    <property type="match status" value="1"/>
</dbReference>
<dbReference type="AlphaFoldDB" id="A0A7V2WUH5"/>